<dbReference type="InterPro" id="IPR050680">
    <property type="entry name" value="YpeA/RimI_acetyltransf"/>
</dbReference>
<dbReference type="Pfam" id="PF00583">
    <property type="entry name" value="Acetyltransf_1"/>
    <property type="match status" value="1"/>
</dbReference>
<dbReference type="SUPFAM" id="SSF55729">
    <property type="entry name" value="Acyl-CoA N-acyltransferases (Nat)"/>
    <property type="match status" value="1"/>
</dbReference>
<evidence type="ECO:0000313" key="4">
    <source>
        <dbReference type="EMBL" id="AEF81540.1"/>
    </source>
</evidence>
<dbReference type="InterPro" id="IPR017255">
    <property type="entry name" value="AcTrfase_GNAT_prd"/>
</dbReference>
<reference evidence="5" key="1">
    <citation type="submission" date="2009-12" db="EMBL/GenBank/DDBJ databases">
        <title>Complete sequence of Treponema azotonutricium strain ZAS-9.</title>
        <authorList>
            <person name="Tetu S.G."/>
            <person name="Matson E."/>
            <person name="Ren Q."/>
            <person name="Seshadri R."/>
            <person name="Elbourne L."/>
            <person name="Hassan K.A."/>
            <person name="Durkin A."/>
            <person name="Radune D."/>
            <person name="Mohamoud Y."/>
            <person name="Shay R."/>
            <person name="Jin S."/>
            <person name="Zhang X."/>
            <person name="Lucey K."/>
            <person name="Ballor N.R."/>
            <person name="Ottesen E."/>
            <person name="Rosenthal R."/>
            <person name="Allen A."/>
            <person name="Leadbetter J.R."/>
            <person name="Paulsen I.T."/>
        </authorList>
    </citation>
    <scope>NUCLEOTIDE SEQUENCE [LARGE SCALE GENOMIC DNA]</scope>
    <source>
        <strain evidence="5">ATCC BAA-888 / DSM 13862 / ZAS-9</strain>
    </source>
</reference>
<evidence type="ECO:0000256" key="2">
    <source>
        <dbReference type="ARBA" id="ARBA00023315"/>
    </source>
</evidence>
<gene>
    <name evidence="4" type="ordered locus">TREAZ_0755</name>
</gene>
<keyword evidence="2" id="KW-0012">Acyltransferase</keyword>
<dbReference type="KEGG" id="taz:TREAZ_0755"/>
<dbReference type="STRING" id="545695.TREAZ_0755"/>
<keyword evidence="5" id="KW-1185">Reference proteome</keyword>
<evidence type="ECO:0000313" key="5">
    <source>
        <dbReference type="Proteomes" id="UP000009222"/>
    </source>
</evidence>
<dbReference type="OrthoDB" id="1821130at2"/>
<dbReference type="PIRSF" id="PIRSF037663">
    <property type="entry name" value="Acetyltransf_GNAT_prd"/>
    <property type="match status" value="1"/>
</dbReference>
<accession>F5YA78</accession>
<organism evidence="4 5">
    <name type="scientific">Leadbettera azotonutricia (strain ATCC BAA-888 / DSM 13862 / ZAS-9)</name>
    <name type="common">Treponema azotonutricium</name>
    <dbReference type="NCBI Taxonomy" id="545695"/>
    <lineage>
        <taxon>Bacteria</taxon>
        <taxon>Pseudomonadati</taxon>
        <taxon>Spirochaetota</taxon>
        <taxon>Spirochaetia</taxon>
        <taxon>Spirochaetales</taxon>
        <taxon>Breznakiellaceae</taxon>
        <taxon>Leadbettera</taxon>
    </lineage>
</organism>
<dbReference type="Gene3D" id="3.40.630.30">
    <property type="match status" value="1"/>
</dbReference>
<dbReference type="HOGENOM" id="CLU_013985_34_1_12"/>
<dbReference type="InterPro" id="IPR000182">
    <property type="entry name" value="GNAT_dom"/>
</dbReference>
<sequence>MEIKVMAMDDYPDVFELWNSTAGMGMRSLDDSEAGIRKFINRNPSTCFIAREGKELAGVLLAGHDGRRAYIYHTAVRENYRKHGIGRALVKAVERAVKAEGIHKIALVAFGSNENGNRFWEKMGYIVRQDLVYRDKSLNDENK</sequence>
<protein>
    <submittedName>
        <fullName evidence="4">Acetyltransferase, GNAT family</fullName>
    </submittedName>
</protein>
<dbReference type="PANTHER" id="PTHR43420">
    <property type="entry name" value="ACETYLTRANSFERASE"/>
    <property type="match status" value="1"/>
</dbReference>
<dbReference type="CDD" id="cd04301">
    <property type="entry name" value="NAT_SF"/>
    <property type="match status" value="1"/>
</dbReference>
<keyword evidence="1 4" id="KW-0808">Transferase</keyword>
<dbReference type="Proteomes" id="UP000009222">
    <property type="component" value="Chromosome"/>
</dbReference>
<name>F5YA78_LEAAZ</name>
<dbReference type="EMBL" id="CP001841">
    <property type="protein sequence ID" value="AEF81540.1"/>
    <property type="molecule type" value="Genomic_DNA"/>
</dbReference>
<dbReference type="InterPro" id="IPR016181">
    <property type="entry name" value="Acyl_CoA_acyltransferase"/>
</dbReference>
<dbReference type="PROSITE" id="PS51186">
    <property type="entry name" value="GNAT"/>
    <property type="match status" value="1"/>
</dbReference>
<dbReference type="RefSeq" id="WP_015711212.1">
    <property type="nucleotide sequence ID" value="NC_015577.1"/>
</dbReference>
<feature type="domain" description="N-acetyltransferase" evidence="3">
    <location>
        <begin position="1"/>
        <end position="141"/>
    </location>
</feature>
<evidence type="ECO:0000256" key="1">
    <source>
        <dbReference type="ARBA" id="ARBA00022679"/>
    </source>
</evidence>
<reference evidence="4 5" key="2">
    <citation type="journal article" date="2011" name="ISME J.">
        <title>RNA-seq reveals cooperative metabolic interactions between two termite-gut spirochete species in co-culture.</title>
        <authorList>
            <person name="Rosenthal A.Z."/>
            <person name="Matson E.G."/>
            <person name="Eldar A."/>
            <person name="Leadbetter J.R."/>
        </authorList>
    </citation>
    <scope>NUCLEOTIDE SEQUENCE [LARGE SCALE GENOMIC DNA]</scope>
    <source>
        <strain evidence="5">ATCC BAA-888 / DSM 13862 / ZAS-9</strain>
    </source>
</reference>
<evidence type="ECO:0000259" key="3">
    <source>
        <dbReference type="PROSITE" id="PS51186"/>
    </source>
</evidence>
<dbReference type="InParanoid" id="F5YA78"/>
<dbReference type="eggNOG" id="COG0456">
    <property type="taxonomic scope" value="Bacteria"/>
</dbReference>
<dbReference type="GO" id="GO:0016747">
    <property type="term" value="F:acyltransferase activity, transferring groups other than amino-acyl groups"/>
    <property type="evidence" value="ECO:0007669"/>
    <property type="project" value="InterPro"/>
</dbReference>
<dbReference type="AlphaFoldDB" id="F5YA78"/>
<proteinExistence type="predicted"/>